<sequence>MRALGFLTCVFAAVMAGLSPSTTTSIPTRTNAVQLADTSADLPLGDGTALLMGGTSIPQPSQLYLDAANALYLQPRGFTGTLQSLFTPENVSPTSQSRGEQILDSTILQEYNNGDLSTQNPAVVFGYSQSASISSEVMRELAGQGVPSNDVHFVLIGDPANPNGGSEIVTSNLYPAYLQANVATPNDLYPTDVYTAEYDGVADSPRYPIDLLSDLNSSLGFIYEHGTYLSLTADQISNAIQLPTSAADTMVNYYIIPSETLPLLDPLRLIPILGQPLYDLLEPDTRILVNLGYGSIYQGWAPGDADVVSTAGFLPNINLGELSTALGAGLQTGVSNFFADLANPDTYKIVPLLENPSLTEVADAGYLYGFLPSPDPTPSEAWQGIIELFQAFTAMT</sequence>
<protein>
    <recommendedName>
        <fullName evidence="2">PE-PPE domain-containing protein</fullName>
    </recommendedName>
</protein>
<accession>A0A7I7L298</accession>
<reference evidence="3 4" key="1">
    <citation type="journal article" date="2019" name="Emerg. Microbes Infect.">
        <title>Comprehensive subspecies identification of 175 nontuberculous mycobacteria species based on 7547 genomic profiles.</title>
        <authorList>
            <person name="Matsumoto Y."/>
            <person name="Kinjo T."/>
            <person name="Motooka D."/>
            <person name="Nabeya D."/>
            <person name="Jung N."/>
            <person name="Uechi K."/>
            <person name="Horii T."/>
            <person name="Iida T."/>
            <person name="Fujita J."/>
            <person name="Nakamura S."/>
        </authorList>
    </citation>
    <scope>NUCLEOTIDE SEQUENCE [LARGE SCALE GENOMIC DNA]</scope>
    <source>
        <strain evidence="3 4">JCM 12404</strain>
    </source>
</reference>
<dbReference type="Proteomes" id="UP000465866">
    <property type="component" value="Chromosome"/>
</dbReference>
<evidence type="ECO:0000313" key="3">
    <source>
        <dbReference type="EMBL" id="BBX47732.1"/>
    </source>
</evidence>
<evidence type="ECO:0000313" key="4">
    <source>
        <dbReference type="Proteomes" id="UP000465866"/>
    </source>
</evidence>
<gene>
    <name evidence="3" type="ORF">MCOO_37470</name>
</gene>
<dbReference type="EMBL" id="AP022569">
    <property type="protein sequence ID" value="BBX47732.1"/>
    <property type="molecule type" value="Genomic_DNA"/>
</dbReference>
<name>A0A7I7L298_9MYCO</name>
<evidence type="ECO:0000259" key="2">
    <source>
        <dbReference type="Pfam" id="PF08237"/>
    </source>
</evidence>
<dbReference type="InterPro" id="IPR029058">
    <property type="entry name" value="AB_hydrolase_fold"/>
</dbReference>
<organism evidence="3 4">
    <name type="scientific">Mycobacterium cookii</name>
    <dbReference type="NCBI Taxonomy" id="1775"/>
    <lineage>
        <taxon>Bacteria</taxon>
        <taxon>Bacillati</taxon>
        <taxon>Actinomycetota</taxon>
        <taxon>Actinomycetes</taxon>
        <taxon>Mycobacteriales</taxon>
        <taxon>Mycobacteriaceae</taxon>
        <taxon>Mycobacterium</taxon>
    </lineage>
</organism>
<dbReference type="Pfam" id="PF08237">
    <property type="entry name" value="PE-PPE"/>
    <property type="match status" value="1"/>
</dbReference>
<feature type="domain" description="PE-PPE" evidence="2">
    <location>
        <begin position="94"/>
        <end position="293"/>
    </location>
</feature>
<keyword evidence="1" id="KW-0732">Signal</keyword>
<dbReference type="InterPro" id="IPR013228">
    <property type="entry name" value="PE-PPE_C"/>
</dbReference>
<feature type="chain" id="PRO_5038819861" description="PE-PPE domain-containing protein" evidence="1">
    <location>
        <begin position="17"/>
        <end position="396"/>
    </location>
</feature>
<keyword evidence="4" id="KW-1185">Reference proteome</keyword>
<evidence type="ECO:0000256" key="1">
    <source>
        <dbReference type="SAM" id="SignalP"/>
    </source>
</evidence>
<dbReference type="AlphaFoldDB" id="A0A7I7L298"/>
<proteinExistence type="predicted"/>
<dbReference type="RefSeq" id="WP_232064680.1">
    <property type="nucleotide sequence ID" value="NZ_AP022569.1"/>
</dbReference>
<feature type="signal peptide" evidence="1">
    <location>
        <begin position="1"/>
        <end position="16"/>
    </location>
</feature>
<dbReference type="KEGG" id="mcoo:MCOO_37470"/>
<dbReference type="Gene3D" id="3.40.50.1820">
    <property type="entry name" value="alpha/beta hydrolase"/>
    <property type="match status" value="1"/>
</dbReference>